<dbReference type="Gene3D" id="3.10.50.40">
    <property type="match status" value="1"/>
</dbReference>
<dbReference type="InterPro" id="IPR046357">
    <property type="entry name" value="PPIase_dom_sf"/>
</dbReference>
<evidence type="ECO:0000313" key="9">
    <source>
        <dbReference type="EMBL" id="AGA28913.1"/>
    </source>
</evidence>
<evidence type="ECO:0000256" key="7">
    <source>
        <dbReference type="SAM" id="SignalP"/>
    </source>
</evidence>
<comment type="catalytic activity">
    <reaction evidence="1 5 6">
        <text>[protein]-peptidylproline (omega=180) = [protein]-peptidylproline (omega=0)</text>
        <dbReference type="Rhea" id="RHEA:16237"/>
        <dbReference type="Rhea" id="RHEA-COMP:10747"/>
        <dbReference type="Rhea" id="RHEA-COMP:10748"/>
        <dbReference type="ChEBI" id="CHEBI:83833"/>
        <dbReference type="ChEBI" id="CHEBI:83834"/>
        <dbReference type="EC" id="5.2.1.8"/>
    </reaction>
</comment>
<dbReference type="STRING" id="886293.Sinac_4742"/>
<protein>
    <recommendedName>
        <fullName evidence="6">Peptidyl-prolyl cis-trans isomerase</fullName>
        <ecNumber evidence="6">5.2.1.8</ecNumber>
    </recommendedName>
</protein>
<dbReference type="GO" id="GO:0003755">
    <property type="term" value="F:peptidyl-prolyl cis-trans isomerase activity"/>
    <property type="evidence" value="ECO:0007669"/>
    <property type="project" value="UniProtKB-UniRule"/>
</dbReference>
<feature type="domain" description="PPIase FKBP-type" evidence="8">
    <location>
        <begin position="53"/>
        <end position="146"/>
    </location>
</feature>
<proteinExistence type="inferred from homology"/>
<evidence type="ECO:0000256" key="2">
    <source>
        <dbReference type="ARBA" id="ARBA00006577"/>
    </source>
</evidence>
<evidence type="ECO:0000259" key="8">
    <source>
        <dbReference type="PROSITE" id="PS50059"/>
    </source>
</evidence>
<dbReference type="SUPFAM" id="SSF54534">
    <property type="entry name" value="FKBP-like"/>
    <property type="match status" value="1"/>
</dbReference>
<dbReference type="EC" id="5.2.1.8" evidence="6"/>
<keyword evidence="10" id="KW-1185">Reference proteome</keyword>
<dbReference type="PROSITE" id="PS50059">
    <property type="entry name" value="FKBP_PPIASE"/>
    <property type="match status" value="1"/>
</dbReference>
<accession>L0DJC3</accession>
<dbReference type="FunFam" id="3.10.50.40:FF:000006">
    <property type="entry name" value="Peptidyl-prolyl cis-trans isomerase"/>
    <property type="match status" value="1"/>
</dbReference>
<dbReference type="OrthoDB" id="280278at2"/>
<dbReference type="eggNOG" id="COG0545">
    <property type="taxonomic scope" value="Bacteria"/>
</dbReference>
<feature type="signal peptide" evidence="7">
    <location>
        <begin position="1"/>
        <end position="21"/>
    </location>
</feature>
<sequence length="146" mass="15697">MTLKFAFVAACLALTPLVARAEEKIDPATMTKTASGLQYKDLVVGTGKSPAPGQTCVMHYTGWLWQNGKKKRKSFDSSRDRGNPFPFAIGKGEVIEGWDEGVATMKVGGRRLLLVPASLGYGEKGAGRAIPPNATLLFDVELLSVR</sequence>
<feature type="chain" id="PRO_5003940206" description="Peptidyl-prolyl cis-trans isomerase" evidence="7">
    <location>
        <begin position="22"/>
        <end position="146"/>
    </location>
</feature>
<gene>
    <name evidence="9" type="ordered locus">Sinac_4742</name>
</gene>
<evidence type="ECO:0000256" key="4">
    <source>
        <dbReference type="ARBA" id="ARBA00023235"/>
    </source>
</evidence>
<dbReference type="Proteomes" id="UP000010798">
    <property type="component" value="Chromosome"/>
</dbReference>
<dbReference type="RefSeq" id="WP_015248027.1">
    <property type="nucleotide sequence ID" value="NC_019892.1"/>
</dbReference>
<dbReference type="PANTHER" id="PTHR43811">
    <property type="entry name" value="FKBP-TYPE PEPTIDYL-PROLYL CIS-TRANS ISOMERASE FKPA"/>
    <property type="match status" value="1"/>
</dbReference>
<keyword evidence="4 5" id="KW-0413">Isomerase</keyword>
<dbReference type="HOGENOM" id="CLU_013615_7_4_0"/>
<evidence type="ECO:0000313" key="10">
    <source>
        <dbReference type="Proteomes" id="UP000010798"/>
    </source>
</evidence>
<evidence type="ECO:0000256" key="1">
    <source>
        <dbReference type="ARBA" id="ARBA00000971"/>
    </source>
</evidence>
<dbReference type="Pfam" id="PF00254">
    <property type="entry name" value="FKBP_C"/>
    <property type="match status" value="1"/>
</dbReference>
<name>L0DJC3_SINAD</name>
<dbReference type="InterPro" id="IPR001179">
    <property type="entry name" value="PPIase_FKBP_dom"/>
</dbReference>
<dbReference type="KEGG" id="saci:Sinac_4742"/>
<evidence type="ECO:0000256" key="6">
    <source>
        <dbReference type="RuleBase" id="RU003915"/>
    </source>
</evidence>
<evidence type="ECO:0000256" key="5">
    <source>
        <dbReference type="PROSITE-ProRule" id="PRU00277"/>
    </source>
</evidence>
<dbReference type="EMBL" id="CP003364">
    <property type="protein sequence ID" value="AGA28913.1"/>
    <property type="molecule type" value="Genomic_DNA"/>
</dbReference>
<evidence type="ECO:0000256" key="3">
    <source>
        <dbReference type="ARBA" id="ARBA00023110"/>
    </source>
</evidence>
<keyword evidence="7" id="KW-0732">Signal</keyword>
<organism evidence="9 10">
    <name type="scientific">Singulisphaera acidiphila (strain ATCC BAA-1392 / DSM 18658 / VKM B-2454 / MOB10)</name>
    <dbReference type="NCBI Taxonomy" id="886293"/>
    <lineage>
        <taxon>Bacteria</taxon>
        <taxon>Pseudomonadati</taxon>
        <taxon>Planctomycetota</taxon>
        <taxon>Planctomycetia</taxon>
        <taxon>Isosphaerales</taxon>
        <taxon>Isosphaeraceae</taxon>
        <taxon>Singulisphaera</taxon>
    </lineage>
</organism>
<keyword evidence="3 5" id="KW-0697">Rotamase</keyword>
<comment type="similarity">
    <text evidence="2 6">Belongs to the FKBP-type PPIase family.</text>
</comment>
<reference evidence="9 10" key="1">
    <citation type="submission" date="2012-02" db="EMBL/GenBank/DDBJ databases">
        <title>Complete sequence of chromosome of Singulisphaera acidiphila DSM 18658.</title>
        <authorList>
            <consortium name="US DOE Joint Genome Institute (JGI-PGF)"/>
            <person name="Lucas S."/>
            <person name="Copeland A."/>
            <person name="Lapidus A."/>
            <person name="Glavina del Rio T."/>
            <person name="Dalin E."/>
            <person name="Tice H."/>
            <person name="Bruce D."/>
            <person name="Goodwin L."/>
            <person name="Pitluck S."/>
            <person name="Peters L."/>
            <person name="Ovchinnikova G."/>
            <person name="Chertkov O."/>
            <person name="Kyrpides N."/>
            <person name="Mavromatis K."/>
            <person name="Ivanova N."/>
            <person name="Brettin T."/>
            <person name="Detter J.C."/>
            <person name="Han C."/>
            <person name="Larimer F."/>
            <person name="Land M."/>
            <person name="Hauser L."/>
            <person name="Markowitz V."/>
            <person name="Cheng J.-F."/>
            <person name="Hugenholtz P."/>
            <person name="Woyke T."/>
            <person name="Wu D."/>
            <person name="Tindall B."/>
            <person name="Pomrenke H."/>
            <person name="Brambilla E."/>
            <person name="Klenk H.-P."/>
            <person name="Eisen J.A."/>
        </authorList>
    </citation>
    <scope>NUCLEOTIDE SEQUENCE [LARGE SCALE GENOMIC DNA]</scope>
    <source>
        <strain evidence="10">ATCC BAA-1392 / DSM 18658 / VKM B-2454 / MOB10</strain>
    </source>
</reference>
<dbReference type="AlphaFoldDB" id="L0DJC3"/>
<dbReference type="PANTHER" id="PTHR43811:SF19">
    <property type="entry name" value="39 KDA FK506-BINDING NUCLEAR PROTEIN"/>
    <property type="match status" value="1"/>
</dbReference>